<reference evidence="10" key="1">
    <citation type="journal article" date="2019" name="Int. J. Syst. Evol. Microbiol.">
        <title>The Global Catalogue of Microorganisms (GCM) 10K type strain sequencing project: providing services to taxonomists for standard genome sequencing and annotation.</title>
        <authorList>
            <consortium name="The Broad Institute Genomics Platform"/>
            <consortium name="The Broad Institute Genome Sequencing Center for Infectious Disease"/>
            <person name="Wu L."/>
            <person name="Ma J."/>
        </authorList>
    </citation>
    <scope>NUCLEOTIDE SEQUENCE [LARGE SCALE GENOMIC DNA]</scope>
    <source>
        <strain evidence="10">CCUG 57942</strain>
    </source>
</reference>
<comment type="cofactor">
    <cofactor evidence="1">
        <name>Ca(2+)</name>
        <dbReference type="ChEBI" id="CHEBI:29108"/>
    </cofactor>
</comment>
<evidence type="ECO:0000256" key="3">
    <source>
        <dbReference type="ARBA" id="ARBA00022723"/>
    </source>
</evidence>
<evidence type="ECO:0000256" key="5">
    <source>
        <dbReference type="ARBA" id="ARBA00022801"/>
    </source>
</evidence>
<organism evidence="9 10">
    <name type="scientific">Rubritalea tangerina</name>
    <dbReference type="NCBI Taxonomy" id="430798"/>
    <lineage>
        <taxon>Bacteria</taxon>
        <taxon>Pseudomonadati</taxon>
        <taxon>Verrucomicrobiota</taxon>
        <taxon>Verrucomicrobiia</taxon>
        <taxon>Verrucomicrobiales</taxon>
        <taxon>Rubritaleaceae</taxon>
        <taxon>Rubritalea</taxon>
    </lineage>
</organism>
<dbReference type="PANTHER" id="PTHR42693">
    <property type="entry name" value="ARYLSULFATASE FAMILY MEMBER"/>
    <property type="match status" value="1"/>
</dbReference>
<evidence type="ECO:0000313" key="10">
    <source>
        <dbReference type="Proteomes" id="UP001597389"/>
    </source>
</evidence>
<dbReference type="Proteomes" id="UP001597389">
    <property type="component" value="Unassembled WGS sequence"/>
</dbReference>
<feature type="compositionally biased region" description="Basic and acidic residues" evidence="7">
    <location>
        <begin position="445"/>
        <end position="457"/>
    </location>
</feature>
<dbReference type="PANTHER" id="PTHR42693:SF42">
    <property type="entry name" value="ARYLSULFATASE G"/>
    <property type="match status" value="1"/>
</dbReference>
<evidence type="ECO:0000313" key="9">
    <source>
        <dbReference type="EMBL" id="MFD2159117.1"/>
    </source>
</evidence>
<keyword evidence="10" id="KW-1185">Reference proteome</keyword>
<dbReference type="RefSeq" id="WP_377091598.1">
    <property type="nucleotide sequence ID" value="NZ_JBHSJL010000014.1"/>
</dbReference>
<dbReference type="InterPro" id="IPR000917">
    <property type="entry name" value="Sulfatase_N"/>
</dbReference>
<feature type="region of interest" description="Disordered" evidence="7">
    <location>
        <begin position="437"/>
        <end position="467"/>
    </location>
</feature>
<dbReference type="SUPFAM" id="SSF53649">
    <property type="entry name" value="Alkaline phosphatase-like"/>
    <property type="match status" value="1"/>
</dbReference>
<keyword evidence="5" id="KW-0378">Hydrolase</keyword>
<protein>
    <submittedName>
        <fullName evidence="9">Sulfatase</fullName>
    </submittedName>
</protein>
<keyword evidence="3" id="KW-0479">Metal-binding</keyword>
<name>A0ABW4ZBT2_9BACT</name>
<dbReference type="Gene3D" id="3.40.720.10">
    <property type="entry name" value="Alkaline Phosphatase, subunit A"/>
    <property type="match status" value="1"/>
</dbReference>
<accession>A0ABW4ZBT2</accession>
<dbReference type="CDD" id="cd16144">
    <property type="entry name" value="ARS_like"/>
    <property type="match status" value="1"/>
</dbReference>
<evidence type="ECO:0000259" key="8">
    <source>
        <dbReference type="Pfam" id="PF00884"/>
    </source>
</evidence>
<dbReference type="InterPro" id="IPR017850">
    <property type="entry name" value="Alkaline_phosphatase_core_sf"/>
</dbReference>
<keyword evidence="6" id="KW-0106">Calcium</keyword>
<evidence type="ECO:0000256" key="2">
    <source>
        <dbReference type="ARBA" id="ARBA00008779"/>
    </source>
</evidence>
<dbReference type="Pfam" id="PF00884">
    <property type="entry name" value="Sulfatase"/>
    <property type="match status" value="1"/>
</dbReference>
<evidence type="ECO:0000256" key="7">
    <source>
        <dbReference type="SAM" id="MobiDB-lite"/>
    </source>
</evidence>
<keyword evidence="4" id="KW-0732">Signal</keyword>
<sequence length="467" mass="51737">MAHAAGAKKPNIVLIYADDLGYKDVGYQSDGSYQTPVLDRMAKEGMVFTDAYTNAANCQPARACLLSGNYTPRHHVFAVGSTNRGPKNQMRLVPIPNRDGLAEDDDTIADVLKSAGYATGHFGKWHLYSKGGAESKGGGGALPSKQGFDVTYDSFGNGELPEGAKGNQKGPESDPKGVFDLSKQACDFMEANKDKPFFVYLAHHAPHGPYQARNSTREKIPDLLKACIYDMDASIEIVLDKIKELGLEKDTLVIFTSDNGGTRSQEPLRGNKGSYYEGGIREPMVAYWPGVIKPGSQCSVPVMQIDYFPTFTDLAGVSVKKTLDGESLVPLMKQTGALKRKSLFWHMPGYLDKPVKRGRDKVFRTRPVTVMRKGRWKLHLYHEEWVLDGGKDAIATNQSVELYDLENDIGEHKNVANQNPEVRDMLVKELIKWHGVTEAPVPTEKNPEYDPNKATEKKSKKKPKNKK</sequence>
<comment type="caution">
    <text evidence="9">The sequence shown here is derived from an EMBL/GenBank/DDBJ whole genome shotgun (WGS) entry which is preliminary data.</text>
</comment>
<dbReference type="EMBL" id="JBHUJB010000037">
    <property type="protein sequence ID" value="MFD2159117.1"/>
    <property type="molecule type" value="Genomic_DNA"/>
</dbReference>
<dbReference type="InterPro" id="IPR050738">
    <property type="entry name" value="Sulfatase"/>
</dbReference>
<evidence type="ECO:0000256" key="1">
    <source>
        <dbReference type="ARBA" id="ARBA00001913"/>
    </source>
</evidence>
<evidence type="ECO:0000256" key="4">
    <source>
        <dbReference type="ARBA" id="ARBA00022729"/>
    </source>
</evidence>
<comment type="similarity">
    <text evidence="2">Belongs to the sulfatase family.</text>
</comment>
<feature type="compositionally biased region" description="Basic residues" evidence="7">
    <location>
        <begin position="458"/>
        <end position="467"/>
    </location>
</feature>
<feature type="domain" description="Sulfatase N-terminal" evidence="8">
    <location>
        <begin position="10"/>
        <end position="317"/>
    </location>
</feature>
<gene>
    <name evidence="9" type="ORF">ACFSW8_09425</name>
</gene>
<proteinExistence type="inferred from homology"/>
<evidence type="ECO:0000256" key="6">
    <source>
        <dbReference type="ARBA" id="ARBA00022837"/>
    </source>
</evidence>
<dbReference type="Gene3D" id="3.30.1120.10">
    <property type="match status" value="1"/>
</dbReference>